<evidence type="ECO:0000313" key="1">
    <source>
        <dbReference type="EMBL" id="AZG34607.1"/>
    </source>
</evidence>
<evidence type="ECO:0000313" key="4">
    <source>
        <dbReference type="Proteomes" id="UP000278855"/>
    </source>
</evidence>
<keyword evidence="3" id="KW-1185">Reference proteome</keyword>
<evidence type="ECO:0000313" key="2">
    <source>
        <dbReference type="EMBL" id="RPA22864.1"/>
    </source>
</evidence>
<protein>
    <submittedName>
        <fullName evidence="2">Uncharacterized protein</fullName>
    </submittedName>
</protein>
<dbReference type="Proteomes" id="UP000278855">
    <property type="component" value="Unassembled WGS sequence"/>
</dbReference>
<dbReference type="RefSeq" id="WP_124014068.1">
    <property type="nucleotide sequence ID" value="NZ_CP034073.1"/>
</dbReference>
<gene>
    <name evidence="2" type="ORF">EGC77_20195</name>
    <name evidence="1" type="ORF">EGC80_06515</name>
</gene>
<evidence type="ECO:0000313" key="3">
    <source>
        <dbReference type="Proteomes" id="UP000273778"/>
    </source>
</evidence>
<name>A0A3N4DZL6_9GAMM</name>
<dbReference type="OrthoDB" id="6983728at2"/>
<reference evidence="2" key="3">
    <citation type="submission" date="2018-11" db="EMBL/GenBank/DDBJ databases">
        <authorList>
            <person name="Hwang Y.J."/>
            <person name="Hwang C.Y."/>
        </authorList>
    </citation>
    <scope>NUCLEOTIDE SEQUENCE</scope>
    <source>
        <strain evidence="2">R106</strain>
    </source>
</reference>
<reference evidence="1 3" key="1">
    <citation type="submission" date="2018-11" db="EMBL/GenBank/DDBJ databases">
        <title>Shewanella sp. M2.</title>
        <authorList>
            <person name="Hwang Y.J."/>
            <person name="Hwang C.Y."/>
        </authorList>
    </citation>
    <scope>NUCLEOTIDE SEQUENCE [LARGE SCALE GENOMIC DNA]</scope>
    <source>
        <strain evidence="1 3">M2</strain>
    </source>
</reference>
<reference evidence="4" key="2">
    <citation type="submission" date="2018-11" db="EMBL/GenBank/DDBJ databases">
        <title>Shewanella sp. R106.</title>
        <authorList>
            <person name="Hwang Y.J."/>
            <person name="Hwang C.Y."/>
        </authorList>
    </citation>
    <scope>NUCLEOTIDE SEQUENCE [LARGE SCALE GENOMIC DNA]</scope>
    <source>
        <strain evidence="4">R106</strain>
    </source>
</reference>
<dbReference type="Proteomes" id="UP000273778">
    <property type="component" value="Chromosome"/>
</dbReference>
<dbReference type="EMBL" id="CP034073">
    <property type="protein sequence ID" value="AZG34607.1"/>
    <property type="molecule type" value="Genomic_DNA"/>
</dbReference>
<proteinExistence type="predicted"/>
<sequence length="158" mass="18240">MKELRTNALNTETASKEVLREVDRLKKSFPVDHNILRNATIAAFKQNGEMKYDEFIENTFGNYEPVDKELKIKLPKLKEKLGKLPEKKNFDTRFTLAPELVNFKRSNYVLSTEISLVVEGGIENMDDKIWSEITASGKELVVINSPEGFKRFTKKERV</sequence>
<dbReference type="AlphaFoldDB" id="A0A3N4DZL6"/>
<dbReference type="KEGG" id="spsr:EGC80_06515"/>
<accession>A0A3N4DZL6</accession>
<dbReference type="EMBL" id="RKKB01000024">
    <property type="protein sequence ID" value="RPA22864.1"/>
    <property type="molecule type" value="Genomic_DNA"/>
</dbReference>
<organism evidence="2 4">
    <name type="scientific">Shewanella psychromarinicola</name>
    <dbReference type="NCBI Taxonomy" id="2487742"/>
    <lineage>
        <taxon>Bacteria</taxon>
        <taxon>Pseudomonadati</taxon>
        <taxon>Pseudomonadota</taxon>
        <taxon>Gammaproteobacteria</taxon>
        <taxon>Alteromonadales</taxon>
        <taxon>Shewanellaceae</taxon>
        <taxon>Shewanella</taxon>
    </lineage>
</organism>